<evidence type="ECO:0000313" key="1">
    <source>
        <dbReference type="EMBL" id="MDI3235166.1"/>
    </source>
</evidence>
<dbReference type="RefSeq" id="WP_282356403.1">
    <property type="nucleotide sequence ID" value="NZ_JASBQV010000012.1"/>
</dbReference>
<name>A0ABT6R4G6_9BACL</name>
<organism evidence="1 2">
    <name type="scientific">Exiguobacterium antarcticum</name>
    <dbReference type="NCBI Taxonomy" id="132920"/>
    <lineage>
        <taxon>Bacteria</taxon>
        <taxon>Bacillati</taxon>
        <taxon>Bacillota</taxon>
        <taxon>Bacilli</taxon>
        <taxon>Bacillales</taxon>
        <taxon>Bacillales Family XII. Incertae Sedis</taxon>
        <taxon>Exiguobacterium</taxon>
    </lineage>
</organism>
<comment type="caution">
    <text evidence="1">The sequence shown here is derived from an EMBL/GenBank/DDBJ whole genome shotgun (WGS) entry which is preliminary data.</text>
</comment>
<accession>A0ABT6R4G6</accession>
<keyword evidence="2" id="KW-1185">Reference proteome</keyword>
<reference evidence="1 2" key="1">
    <citation type="submission" date="2023-04" db="EMBL/GenBank/DDBJ databases">
        <title>Antarctic isolates genomes.</title>
        <authorList>
            <person name="Dimov S.G."/>
        </authorList>
    </citation>
    <scope>NUCLEOTIDE SEQUENCE [LARGE SCALE GENOMIC DNA]</scope>
    <source>
        <strain evidence="1 2">AL19</strain>
    </source>
</reference>
<dbReference type="Proteomes" id="UP001243286">
    <property type="component" value="Unassembled WGS sequence"/>
</dbReference>
<evidence type="ECO:0000313" key="2">
    <source>
        <dbReference type="Proteomes" id="UP001243286"/>
    </source>
</evidence>
<dbReference type="EMBL" id="JASBQV010000012">
    <property type="protein sequence ID" value="MDI3235166.1"/>
    <property type="molecule type" value="Genomic_DNA"/>
</dbReference>
<proteinExistence type="predicted"/>
<protein>
    <recommendedName>
        <fullName evidence="3">DUF3139 domain-containing protein</fullName>
    </recommendedName>
</protein>
<sequence>MKKLMWIVCLVLVAAASYVYITRYDRAYEQEVMRQVVEHVERTYGTSEPIVVKSYYNDKHRAKDKRYAVAVRADVLPLKQNQYMTYRLRDGQVIELYVIDENGLPNAER</sequence>
<gene>
    <name evidence="1" type="ORF">QK289_09125</name>
</gene>
<evidence type="ECO:0008006" key="3">
    <source>
        <dbReference type="Google" id="ProtNLM"/>
    </source>
</evidence>